<gene>
    <name evidence="1" type="ORF">ACFQKB_27005</name>
</gene>
<dbReference type="Proteomes" id="UP001596380">
    <property type="component" value="Unassembled WGS sequence"/>
</dbReference>
<proteinExistence type="predicted"/>
<name>A0ABW2CR41_9ACTN</name>
<evidence type="ECO:0000313" key="2">
    <source>
        <dbReference type="Proteomes" id="UP001596380"/>
    </source>
</evidence>
<dbReference type="RefSeq" id="WP_378063655.1">
    <property type="nucleotide sequence ID" value="NZ_JBHSXS010000019.1"/>
</dbReference>
<protein>
    <submittedName>
        <fullName evidence="1">Uncharacterized protein</fullName>
    </submittedName>
</protein>
<accession>A0ABW2CR41</accession>
<sequence length="246" mass="27794">MDLHTAAVAPAPLIMAIAKRLGFTDQINVTSDVYETCVNSTGGMYLDRDGRWFDLLTAAADAFKEHNSDWLVFRLSHFSPDRADITTVTRLTLTHFRQDDGTRTFEIKPALMAVLPLDGVFRVHASNCRDLDRDAEHGQHDHPLMVTGETRNEIAQDLYRDMIDEGSLAADQALDYVEFLPCTSLPDDPDKPAPTGRPTPIARVEYLDETDTDRIWRSVAVYTEEAQRRLIEQYSRDYKHVAAKPA</sequence>
<comment type="caution">
    <text evidence="1">The sequence shown here is derived from an EMBL/GenBank/DDBJ whole genome shotgun (WGS) entry which is preliminary data.</text>
</comment>
<keyword evidence="2" id="KW-1185">Reference proteome</keyword>
<organism evidence="1 2">
    <name type="scientific">Actinomadura yumaensis</name>
    <dbReference type="NCBI Taxonomy" id="111807"/>
    <lineage>
        <taxon>Bacteria</taxon>
        <taxon>Bacillati</taxon>
        <taxon>Actinomycetota</taxon>
        <taxon>Actinomycetes</taxon>
        <taxon>Streptosporangiales</taxon>
        <taxon>Thermomonosporaceae</taxon>
        <taxon>Actinomadura</taxon>
    </lineage>
</organism>
<evidence type="ECO:0000313" key="1">
    <source>
        <dbReference type="EMBL" id="MFC6883436.1"/>
    </source>
</evidence>
<reference evidence="2" key="1">
    <citation type="journal article" date="2019" name="Int. J. Syst. Evol. Microbiol.">
        <title>The Global Catalogue of Microorganisms (GCM) 10K type strain sequencing project: providing services to taxonomists for standard genome sequencing and annotation.</title>
        <authorList>
            <consortium name="The Broad Institute Genomics Platform"/>
            <consortium name="The Broad Institute Genome Sequencing Center for Infectious Disease"/>
            <person name="Wu L."/>
            <person name="Ma J."/>
        </authorList>
    </citation>
    <scope>NUCLEOTIDE SEQUENCE [LARGE SCALE GENOMIC DNA]</scope>
    <source>
        <strain evidence="2">JCM 3369</strain>
    </source>
</reference>
<dbReference type="EMBL" id="JBHSXS010000019">
    <property type="protein sequence ID" value="MFC6883436.1"/>
    <property type="molecule type" value="Genomic_DNA"/>
</dbReference>